<dbReference type="EMBL" id="AP028915">
    <property type="protein sequence ID" value="BES96979.1"/>
    <property type="molecule type" value="Genomic_DNA"/>
</dbReference>
<evidence type="ECO:0000313" key="2">
    <source>
        <dbReference type="Proteomes" id="UP001307889"/>
    </source>
</evidence>
<accession>A0ABN7AZJ3</accession>
<name>A0ABN7AZJ3_9HEMI</name>
<sequence length="129" mass="14484">MKIPVKTNVRSDTRRTIARFQEGQIEISTFQSCVSFSSFVESASGPKFVEVEVVKVSSDTVDPRFPDPGNYEFCQVKLQLLRYVGSFQENNYHARDVAGSPSAVPLQGGMRGHFLLYTLHYIRADCVTT</sequence>
<reference evidence="1 2" key="1">
    <citation type="submission" date="2023-09" db="EMBL/GenBank/DDBJ databases">
        <title>Nesidiocoris tenuis whole genome shotgun sequence.</title>
        <authorList>
            <person name="Shibata T."/>
            <person name="Shimoda M."/>
            <person name="Kobayashi T."/>
            <person name="Uehara T."/>
        </authorList>
    </citation>
    <scope>NUCLEOTIDE SEQUENCE [LARGE SCALE GENOMIC DNA]</scope>
    <source>
        <strain evidence="1 2">Japan</strain>
    </source>
</reference>
<keyword evidence="2" id="KW-1185">Reference proteome</keyword>
<evidence type="ECO:0000313" key="1">
    <source>
        <dbReference type="EMBL" id="BES96979.1"/>
    </source>
</evidence>
<gene>
    <name evidence="1" type="ORF">NTJ_09792</name>
</gene>
<protein>
    <submittedName>
        <fullName evidence="1">Uncharacterized protein</fullName>
    </submittedName>
</protein>
<proteinExistence type="predicted"/>
<dbReference type="Proteomes" id="UP001307889">
    <property type="component" value="Chromosome 7"/>
</dbReference>
<organism evidence="1 2">
    <name type="scientific">Nesidiocoris tenuis</name>
    <dbReference type="NCBI Taxonomy" id="355587"/>
    <lineage>
        <taxon>Eukaryota</taxon>
        <taxon>Metazoa</taxon>
        <taxon>Ecdysozoa</taxon>
        <taxon>Arthropoda</taxon>
        <taxon>Hexapoda</taxon>
        <taxon>Insecta</taxon>
        <taxon>Pterygota</taxon>
        <taxon>Neoptera</taxon>
        <taxon>Paraneoptera</taxon>
        <taxon>Hemiptera</taxon>
        <taxon>Heteroptera</taxon>
        <taxon>Panheteroptera</taxon>
        <taxon>Cimicomorpha</taxon>
        <taxon>Miridae</taxon>
        <taxon>Dicyphina</taxon>
        <taxon>Nesidiocoris</taxon>
    </lineage>
</organism>